<evidence type="ECO:0000259" key="21">
    <source>
        <dbReference type="PROSITE" id="PS50113"/>
    </source>
</evidence>
<protein>
    <recommendedName>
        <fullName evidence="15">Sensory/regulatory protein RpfC</fullName>
        <ecNumber evidence="3">2.7.13.3</ecNumber>
    </recommendedName>
</protein>
<dbReference type="GO" id="GO:0005524">
    <property type="term" value="F:ATP binding"/>
    <property type="evidence" value="ECO:0007669"/>
    <property type="project" value="UniProtKB-KW"/>
</dbReference>
<evidence type="ECO:0000256" key="2">
    <source>
        <dbReference type="ARBA" id="ARBA00004651"/>
    </source>
</evidence>
<dbReference type="SUPFAM" id="SSF47226">
    <property type="entry name" value="Histidine-containing phosphotransfer domain, HPT domain"/>
    <property type="match status" value="1"/>
</dbReference>
<evidence type="ECO:0000256" key="10">
    <source>
        <dbReference type="ARBA" id="ARBA00022840"/>
    </source>
</evidence>
<dbReference type="EMBL" id="FNZE01000008">
    <property type="protein sequence ID" value="SEJ40937.1"/>
    <property type="molecule type" value="Genomic_DNA"/>
</dbReference>
<keyword evidence="7 18" id="KW-0812">Transmembrane</keyword>
<evidence type="ECO:0000256" key="14">
    <source>
        <dbReference type="ARBA" id="ARBA00064003"/>
    </source>
</evidence>
<keyword evidence="24" id="KW-1185">Reference proteome</keyword>
<dbReference type="SUPFAM" id="SSF55874">
    <property type="entry name" value="ATPase domain of HSP90 chaperone/DNA topoisomerase II/histidine kinase"/>
    <property type="match status" value="1"/>
</dbReference>
<dbReference type="PROSITE" id="PS50110">
    <property type="entry name" value="RESPONSE_REGULATORY"/>
    <property type="match status" value="1"/>
</dbReference>
<name>A0A1H6YPS6_9PSED</name>
<dbReference type="PRINTS" id="PR00344">
    <property type="entry name" value="BCTRLSENSOR"/>
</dbReference>
<dbReference type="RefSeq" id="WP_090310985.1">
    <property type="nucleotide sequence ID" value="NZ_FNZE01000008.1"/>
</dbReference>
<dbReference type="PROSITE" id="PS50113">
    <property type="entry name" value="PAC"/>
    <property type="match status" value="1"/>
</dbReference>
<dbReference type="GO" id="GO:0005886">
    <property type="term" value="C:plasma membrane"/>
    <property type="evidence" value="ECO:0007669"/>
    <property type="project" value="UniProtKB-SubCell"/>
</dbReference>
<dbReference type="Pfam" id="PF00512">
    <property type="entry name" value="HisKA"/>
    <property type="match status" value="1"/>
</dbReference>
<dbReference type="InterPro" id="IPR000014">
    <property type="entry name" value="PAS"/>
</dbReference>
<dbReference type="Pfam" id="PF01627">
    <property type="entry name" value="Hpt"/>
    <property type="match status" value="1"/>
</dbReference>
<dbReference type="PROSITE" id="PS50109">
    <property type="entry name" value="HIS_KIN"/>
    <property type="match status" value="1"/>
</dbReference>
<keyword evidence="12" id="KW-0902">Two-component regulatory system</keyword>
<feature type="domain" description="Histidine kinase" evidence="19">
    <location>
        <begin position="198"/>
        <end position="414"/>
    </location>
</feature>
<keyword evidence="10" id="KW-0067">ATP-binding</keyword>
<dbReference type="CDD" id="cd17546">
    <property type="entry name" value="REC_hyHK_CKI1_RcsC-like"/>
    <property type="match status" value="1"/>
</dbReference>
<evidence type="ECO:0000256" key="3">
    <source>
        <dbReference type="ARBA" id="ARBA00012438"/>
    </source>
</evidence>
<dbReference type="PANTHER" id="PTHR45339">
    <property type="entry name" value="HYBRID SIGNAL TRANSDUCTION HISTIDINE KINASE J"/>
    <property type="match status" value="1"/>
</dbReference>
<dbReference type="SUPFAM" id="SSF47384">
    <property type="entry name" value="Homodimeric domain of signal transducing histidine kinase"/>
    <property type="match status" value="1"/>
</dbReference>
<dbReference type="InterPro" id="IPR003594">
    <property type="entry name" value="HATPase_dom"/>
</dbReference>
<dbReference type="Gene3D" id="1.10.287.130">
    <property type="match status" value="1"/>
</dbReference>
<comment type="catalytic activity">
    <reaction evidence="1">
        <text>ATP + protein L-histidine = ADP + protein N-phospho-L-histidine.</text>
        <dbReference type="EC" id="2.7.13.3"/>
    </reaction>
</comment>
<dbReference type="OrthoDB" id="9810730at2"/>
<keyword evidence="9" id="KW-0418">Kinase</keyword>
<dbReference type="InterPro" id="IPR035965">
    <property type="entry name" value="PAS-like_dom_sf"/>
</dbReference>
<dbReference type="FunFam" id="3.30.565.10:FF:000010">
    <property type="entry name" value="Sensor histidine kinase RcsC"/>
    <property type="match status" value="1"/>
</dbReference>
<dbReference type="InterPro" id="IPR003661">
    <property type="entry name" value="HisK_dim/P_dom"/>
</dbReference>
<dbReference type="Gene3D" id="3.30.450.20">
    <property type="entry name" value="PAS domain"/>
    <property type="match status" value="1"/>
</dbReference>
<dbReference type="InterPro" id="IPR005467">
    <property type="entry name" value="His_kinase_dom"/>
</dbReference>
<evidence type="ECO:0000256" key="1">
    <source>
        <dbReference type="ARBA" id="ARBA00000085"/>
    </source>
</evidence>
<feature type="domain" description="PAC" evidence="21">
    <location>
        <begin position="128"/>
        <end position="180"/>
    </location>
</feature>
<dbReference type="GO" id="GO:0000155">
    <property type="term" value="F:phosphorelay sensor kinase activity"/>
    <property type="evidence" value="ECO:0007669"/>
    <property type="project" value="InterPro"/>
</dbReference>
<dbReference type="CDD" id="cd16922">
    <property type="entry name" value="HATPase_EvgS-ArcB-TorS-like"/>
    <property type="match status" value="1"/>
</dbReference>
<dbReference type="FunFam" id="1.10.287.130:FF:000002">
    <property type="entry name" value="Two-component osmosensing histidine kinase"/>
    <property type="match status" value="1"/>
</dbReference>
<gene>
    <name evidence="23" type="ORF">SAMN05216201_10880</name>
</gene>
<dbReference type="Pfam" id="PF08448">
    <property type="entry name" value="PAS_4"/>
    <property type="match status" value="1"/>
</dbReference>
<evidence type="ECO:0000259" key="19">
    <source>
        <dbReference type="PROSITE" id="PS50109"/>
    </source>
</evidence>
<proteinExistence type="predicted"/>
<dbReference type="Gene3D" id="3.30.565.10">
    <property type="entry name" value="Histidine kinase-like ATPase, C-terminal domain"/>
    <property type="match status" value="1"/>
</dbReference>
<reference evidence="24" key="1">
    <citation type="submission" date="2016-10" db="EMBL/GenBank/DDBJ databases">
        <authorList>
            <person name="Varghese N."/>
            <person name="Submissions S."/>
        </authorList>
    </citation>
    <scope>NUCLEOTIDE SEQUENCE [LARGE SCALE GENOMIC DNA]</scope>
    <source>
        <strain evidence="24">LMG 25967</strain>
    </source>
</reference>
<dbReference type="InterPro" id="IPR036641">
    <property type="entry name" value="HPT_dom_sf"/>
</dbReference>
<evidence type="ECO:0000259" key="22">
    <source>
        <dbReference type="PROSITE" id="PS50894"/>
    </source>
</evidence>
<keyword evidence="11 18" id="KW-1133">Transmembrane helix</keyword>
<dbReference type="CDD" id="cd00082">
    <property type="entry name" value="HisKA"/>
    <property type="match status" value="1"/>
</dbReference>
<comment type="subunit">
    <text evidence="14">At low DSF concentrations, interacts with RpfF.</text>
</comment>
<dbReference type="Pfam" id="PF00072">
    <property type="entry name" value="Response_reg"/>
    <property type="match status" value="1"/>
</dbReference>
<evidence type="ECO:0000256" key="15">
    <source>
        <dbReference type="ARBA" id="ARBA00068150"/>
    </source>
</evidence>
<dbReference type="SUPFAM" id="SSF52172">
    <property type="entry name" value="CheY-like"/>
    <property type="match status" value="1"/>
</dbReference>
<dbReference type="STRING" id="915471.SAMN05216201_10880"/>
<keyword evidence="8" id="KW-0547">Nucleotide-binding</keyword>
<evidence type="ECO:0000256" key="13">
    <source>
        <dbReference type="ARBA" id="ARBA00023136"/>
    </source>
</evidence>
<dbReference type="InterPro" id="IPR036890">
    <property type="entry name" value="HATPase_C_sf"/>
</dbReference>
<feature type="modified residue" description="Phosphohistidine" evidence="16">
    <location>
        <position position="624"/>
    </location>
</feature>
<sequence length="777" mass="83985">MTDSWLVDPIIFVVLGVMALGLLAGLQDCLRHGRQTLKSWEADGLLPASGSVHAEHAGQLAAIHRVMAVIEFDLQGNILTANQNFLDLFGCSLAEIRGCHHQILCPPGIAESVAYRDLWERLGRGEYETGEYHRLSLDGRELWIQASYHPIFAADGKPGKVVKFASDISFHREMEGELLKAKERAERAAAAKSAFLANMSHEIRTPMNAIIGFTELLLGSSLDDMQRRHLYTVQYSARSLLGLLNDILDTAKLERGVIELEEVDFSLRELVERTCAVLRPNAAAKGVALNVDYSAALGECFRGDPLRIQQVLLNLLGNAIKFTCQGEVRLELLPVAGQIHMAVHDTGIGIPADRLEKIFEPFAQADASMSRRFGGTGLGTTIARQLVELMGGRIEVQSRPGEGSSFRVTLSLPAAQALPLQPVQRLPQLPSLHILVVDDVAQNVELLVVSLGRLGHRVSAASDGAQALAALQRQRFDVVLMDVQMPGTDGLAATRRWRDHEQAHDLPRTPLIALTAGVLERDREAAREAGMDGFAAKPVELDRLLGEIVRVIGGAQAPVQSGPVVGATTEVPVIDWPQGVALWGSEAALLRGIRAFCATQSAVLEELQVVLAGGVDAEAQQLLHRLRGSAGNLGLRRLCAQVGELERALRSGQREALLGAPQALRHALEQLLLQLPAPEGGEACPAAADCRAAVCATDTCPLVKLRSPLERLAAALQRGELDEQALCALAGSFDPHHHSTGMAALQAAIDDFDFDRALQLLHELQTWLDILPEGQPA</sequence>
<keyword evidence="4" id="KW-1003">Cell membrane</keyword>
<dbReference type="PANTHER" id="PTHR45339:SF1">
    <property type="entry name" value="HYBRID SIGNAL TRANSDUCTION HISTIDINE KINASE J"/>
    <property type="match status" value="1"/>
</dbReference>
<organism evidence="23 24">
    <name type="scientific">Pseudomonas linyingensis</name>
    <dbReference type="NCBI Taxonomy" id="915471"/>
    <lineage>
        <taxon>Bacteria</taxon>
        <taxon>Pseudomonadati</taxon>
        <taxon>Pseudomonadota</taxon>
        <taxon>Gammaproteobacteria</taxon>
        <taxon>Pseudomonadales</taxon>
        <taxon>Pseudomonadaceae</taxon>
        <taxon>Pseudomonas</taxon>
    </lineage>
</organism>
<feature type="domain" description="Response regulatory" evidence="20">
    <location>
        <begin position="433"/>
        <end position="552"/>
    </location>
</feature>
<feature type="domain" description="HPt" evidence="22">
    <location>
        <begin position="585"/>
        <end position="678"/>
    </location>
</feature>
<dbReference type="AlphaFoldDB" id="A0A1H6YPS6"/>
<dbReference type="Pfam" id="PF02518">
    <property type="entry name" value="HATPase_c"/>
    <property type="match status" value="1"/>
</dbReference>
<evidence type="ECO:0000313" key="24">
    <source>
        <dbReference type="Proteomes" id="UP000242930"/>
    </source>
</evidence>
<dbReference type="InterPro" id="IPR001789">
    <property type="entry name" value="Sig_transdc_resp-reg_receiver"/>
</dbReference>
<dbReference type="SMART" id="SM00448">
    <property type="entry name" value="REC"/>
    <property type="match status" value="1"/>
</dbReference>
<dbReference type="InterPro" id="IPR004358">
    <property type="entry name" value="Sig_transdc_His_kin-like_C"/>
</dbReference>
<dbReference type="NCBIfam" id="TIGR00229">
    <property type="entry name" value="sensory_box"/>
    <property type="match status" value="1"/>
</dbReference>
<keyword evidence="13 18" id="KW-0472">Membrane</keyword>
<dbReference type="Gene3D" id="1.20.120.160">
    <property type="entry name" value="HPT domain"/>
    <property type="match status" value="1"/>
</dbReference>
<dbReference type="PROSITE" id="PS50894">
    <property type="entry name" value="HPT"/>
    <property type="match status" value="1"/>
</dbReference>
<dbReference type="SMART" id="SM00387">
    <property type="entry name" value="HATPase_c"/>
    <property type="match status" value="1"/>
</dbReference>
<evidence type="ECO:0000256" key="11">
    <source>
        <dbReference type="ARBA" id="ARBA00022989"/>
    </source>
</evidence>
<dbReference type="EC" id="2.7.13.3" evidence="3"/>
<evidence type="ECO:0000256" key="6">
    <source>
        <dbReference type="ARBA" id="ARBA00022679"/>
    </source>
</evidence>
<evidence type="ECO:0000256" key="7">
    <source>
        <dbReference type="ARBA" id="ARBA00022692"/>
    </source>
</evidence>
<keyword evidence="5 17" id="KW-0597">Phosphoprotein</keyword>
<dbReference type="Gene3D" id="3.40.50.2300">
    <property type="match status" value="1"/>
</dbReference>
<feature type="modified residue" description="4-aspartylphosphate" evidence="17">
    <location>
        <position position="482"/>
    </location>
</feature>
<comment type="subcellular location">
    <subcellularLocation>
        <location evidence="2">Cell membrane</location>
        <topology evidence="2">Multi-pass membrane protein</topology>
    </subcellularLocation>
</comment>
<dbReference type="SUPFAM" id="SSF55785">
    <property type="entry name" value="PYP-like sensor domain (PAS domain)"/>
    <property type="match status" value="1"/>
</dbReference>
<accession>A0A1H6YPS6</accession>
<dbReference type="InterPro" id="IPR008207">
    <property type="entry name" value="Sig_transdc_His_kin_Hpt_dom"/>
</dbReference>
<evidence type="ECO:0000256" key="4">
    <source>
        <dbReference type="ARBA" id="ARBA00022475"/>
    </source>
</evidence>
<dbReference type="InterPro" id="IPR013656">
    <property type="entry name" value="PAS_4"/>
</dbReference>
<evidence type="ECO:0000313" key="23">
    <source>
        <dbReference type="EMBL" id="SEJ40937.1"/>
    </source>
</evidence>
<dbReference type="InterPro" id="IPR036097">
    <property type="entry name" value="HisK_dim/P_sf"/>
</dbReference>
<dbReference type="InterPro" id="IPR000700">
    <property type="entry name" value="PAS-assoc_C"/>
</dbReference>
<dbReference type="Proteomes" id="UP000242930">
    <property type="component" value="Unassembled WGS sequence"/>
</dbReference>
<evidence type="ECO:0000256" key="9">
    <source>
        <dbReference type="ARBA" id="ARBA00022777"/>
    </source>
</evidence>
<evidence type="ECO:0000256" key="8">
    <source>
        <dbReference type="ARBA" id="ARBA00022741"/>
    </source>
</evidence>
<feature type="transmembrane region" description="Helical" evidence="18">
    <location>
        <begin position="6"/>
        <end position="26"/>
    </location>
</feature>
<evidence type="ECO:0000256" key="12">
    <source>
        <dbReference type="ARBA" id="ARBA00023012"/>
    </source>
</evidence>
<evidence type="ECO:0000256" key="16">
    <source>
        <dbReference type="PROSITE-ProRule" id="PRU00110"/>
    </source>
</evidence>
<evidence type="ECO:0000256" key="5">
    <source>
        <dbReference type="ARBA" id="ARBA00022553"/>
    </source>
</evidence>
<dbReference type="CDD" id="cd00130">
    <property type="entry name" value="PAS"/>
    <property type="match status" value="1"/>
</dbReference>
<dbReference type="InterPro" id="IPR011006">
    <property type="entry name" value="CheY-like_superfamily"/>
</dbReference>
<evidence type="ECO:0000256" key="18">
    <source>
        <dbReference type="SAM" id="Phobius"/>
    </source>
</evidence>
<evidence type="ECO:0000256" key="17">
    <source>
        <dbReference type="PROSITE-ProRule" id="PRU00169"/>
    </source>
</evidence>
<evidence type="ECO:0000259" key="20">
    <source>
        <dbReference type="PROSITE" id="PS50110"/>
    </source>
</evidence>
<keyword evidence="6" id="KW-0808">Transferase</keyword>
<dbReference type="SMART" id="SM00388">
    <property type="entry name" value="HisKA"/>
    <property type="match status" value="1"/>
</dbReference>